<dbReference type="Pfam" id="PF18962">
    <property type="entry name" value="Por_Secre_tail"/>
    <property type="match status" value="1"/>
</dbReference>
<organism evidence="3 4">
    <name type="scientific">Flavihumibacter solisilvae</name>
    <dbReference type="NCBI Taxonomy" id="1349421"/>
    <lineage>
        <taxon>Bacteria</taxon>
        <taxon>Pseudomonadati</taxon>
        <taxon>Bacteroidota</taxon>
        <taxon>Chitinophagia</taxon>
        <taxon>Chitinophagales</taxon>
        <taxon>Chitinophagaceae</taxon>
        <taxon>Flavihumibacter</taxon>
    </lineage>
</organism>
<dbReference type="InterPro" id="IPR013783">
    <property type="entry name" value="Ig-like_fold"/>
</dbReference>
<dbReference type="InterPro" id="IPR026444">
    <property type="entry name" value="Secre_tail"/>
</dbReference>
<evidence type="ECO:0000313" key="4">
    <source>
        <dbReference type="Proteomes" id="UP000031408"/>
    </source>
</evidence>
<keyword evidence="1" id="KW-0732">Signal</keyword>
<feature type="chain" id="PRO_5002134267" description="Secretion system C-terminal sorting domain-containing protein" evidence="1">
    <location>
        <begin position="26"/>
        <end position="1306"/>
    </location>
</feature>
<dbReference type="EMBL" id="JSVC01000024">
    <property type="protein sequence ID" value="KIC92934.1"/>
    <property type="molecule type" value="Genomic_DNA"/>
</dbReference>
<accession>A0A0C1IR33</accession>
<dbReference type="STRING" id="1349421.OI18_19460"/>
<evidence type="ECO:0000256" key="1">
    <source>
        <dbReference type="SAM" id="SignalP"/>
    </source>
</evidence>
<evidence type="ECO:0000313" key="3">
    <source>
        <dbReference type="EMBL" id="KIC92934.1"/>
    </source>
</evidence>
<name>A0A0C1IR33_9BACT</name>
<keyword evidence="4" id="KW-1185">Reference proteome</keyword>
<protein>
    <recommendedName>
        <fullName evidence="2">Secretion system C-terminal sorting domain-containing protein</fullName>
    </recommendedName>
</protein>
<proteinExistence type="predicted"/>
<dbReference type="Proteomes" id="UP000031408">
    <property type="component" value="Unassembled WGS sequence"/>
</dbReference>
<feature type="signal peptide" evidence="1">
    <location>
        <begin position="1"/>
        <end position="25"/>
    </location>
</feature>
<reference evidence="3 4" key="1">
    <citation type="submission" date="2014-11" db="EMBL/GenBank/DDBJ databases">
        <title>Genome sequence of Flavihumibacter solisilvae 3-3.</title>
        <authorList>
            <person name="Zhou G."/>
            <person name="Li M."/>
            <person name="Wang G."/>
        </authorList>
    </citation>
    <scope>NUCLEOTIDE SEQUENCE [LARGE SCALE GENOMIC DNA]</scope>
    <source>
        <strain evidence="3 4">3-3</strain>
    </source>
</reference>
<evidence type="ECO:0000259" key="2">
    <source>
        <dbReference type="Pfam" id="PF18962"/>
    </source>
</evidence>
<sequence>MPIVKNLYTLLTLLVALFLAPQLVAQPCFNLKITSTVPHESRCMATGTINVAVAGGSGNYNYKVTGPINTPFTSAAVISGLSAGTYTVIVQDVTTGCIVEKPLVVVTGTYVDPRFTLVKTDETCLNQRNGTISLSSLTGGRAPYTYTIVAPSPSGVGTSNTTGTFTGLRGGEYAIELKDSCGGIQTRRVTILGYNWWIESHSGDRVSCQDGDFDLRLRDSKGNVNTTGTIFDSFNYGVVNSPGDTSWYGSRTFTHTIGNRRSVTLVANDGCGNVRSVVWNNNRFPSVANLVTTSNQSCNNFSAQITGQSNLVNPTYCLFTASNVQVECNTTGIFTSIQQGSYYITVRDDCYDTTIRRTFILSQPKPTLGANVNINRTDCNTFDAAVNGMVNFTNPDYCLYDASGTQLSCNNTGNFTGLQVGSYCIRVKDACYDTTISRCFTVAPLVPSVATSVTVSDRQCGDFDVSISGQSNISNAQYCLYTSSGTLIGCNSNGNFSDVPYGDYCMRIINDAACYDTTIVRCFNVVPQPPAIGANLDVVKACSSVTISAAGQAGLTNPEYCLYDAADILIGCNNTGVFPGMPYGTYCMTIKNDPVCYDTLFRRCITVVPDRPSIGSPDITSRQCSSFDVSVTGRQFLSNPLFTLKDASGTVVATNTTGDFPGIAYGSYCIEMLNDASCYDTVITRCFTGSLPQPSAGSAQISNRNCSTFTAKISSVTNVRNPLYSLLDVSGTVVATNTDGTFNDILYGDYCIAIKDGCYDTTITRCFTSAPDPVDMNINAIASCILNTTNLRINITSGSAPYTIRTFDHLGTQVKIQSGSGTSLMVNNLPGLPPGEKYTVEIEDACGNKTSRQFAPVLSTFNSALNLVAKCPSGVSPDGSSELTVSVSSNLGTINPVIISRDGLAVNMPYNTSTTSVFKWLDLAPATYVMQYNLPGSCNNKAFDTITVGPYRYPQLDKSASYQCDNNSFSVGANVTGGAPPFTYEIIGSAPASPSIVSLPQASPVFSINNGNIYSLVRLRAVDYCGNATLNDVSVLPLQNTVVTASSDCYYSNVILSADSIANATYQWYRKSGPNDSTLVSSSRTYEIPYLSSELIGTYVSRMTVNNGCLVRLNYHEVTGTCNGGLLAGKIELRGKHAAGKNNLSWNPAPGQATRYVVERRAGATNVFDSIGSVRAGNGGVQKFSFTDEQPQPGVNQYRIRAVDAGGIVSYSNPIQLKANALQEIQVYPNPVQKMLNISLSSKLPVRYKVQLFTATGQMVYSTEKVVSGIEIIRIMRQPSMKSGLYLLKVRDLETGADTVEKLVFE</sequence>
<dbReference type="Pfam" id="PF13573">
    <property type="entry name" value="SprB"/>
    <property type="match status" value="1"/>
</dbReference>
<dbReference type="Gene3D" id="2.60.40.10">
    <property type="entry name" value="Immunoglobulins"/>
    <property type="match status" value="1"/>
</dbReference>
<dbReference type="NCBIfam" id="TIGR04183">
    <property type="entry name" value="Por_Secre_tail"/>
    <property type="match status" value="1"/>
</dbReference>
<dbReference type="InterPro" id="IPR025667">
    <property type="entry name" value="SprB_repeat"/>
</dbReference>
<comment type="caution">
    <text evidence="3">The sequence shown here is derived from an EMBL/GenBank/DDBJ whole genome shotgun (WGS) entry which is preliminary data.</text>
</comment>
<gene>
    <name evidence="3" type="ORF">OI18_19460</name>
</gene>
<feature type="domain" description="Secretion system C-terminal sorting" evidence="2">
    <location>
        <begin position="1227"/>
        <end position="1294"/>
    </location>
</feature>